<comment type="caution">
    <text evidence="2">The sequence shown here is derived from an EMBL/GenBank/DDBJ whole genome shotgun (WGS) entry which is preliminary data.</text>
</comment>
<name>A0A2P8R0R1_9BACT</name>
<sequence>MNTIAIIGLGKFGFYVAKRLSKLDAKVIAIDNNEKIVQEISQYTDYSYVLDSTNKEALENAGIYNLDTVIVSIGESIEANILTVMALKELGNKNIIAKAISTTHGKILTKIGATKVIHPEKIAGKMLVKIIVEDINFDSIDLSNSMRILKFVAPKSLISKSFNDIEKANFDVKLIAYKHDGEWNKDINYEHIIQEGDILAYLGNADIVEEFYENISLTG</sequence>
<dbReference type="Gene3D" id="3.30.70.1450">
    <property type="entry name" value="Regulator of K+ conductance, C-terminal domain"/>
    <property type="match status" value="1"/>
</dbReference>
<evidence type="ECO:0000259" key="1">
    <source>
        <dbReference type="PROSITE" id="PS51201"/>
    </source>
</evidence>
<organism evidence="2 3">
    <name type="scientific">Campylobacter blaseri</name>
    <dbReference type="NCBI Taxonomy" id="2042961"/>
    <lineage>
        <taxon>Bacteria</taxon>
        <taxon>Pseudomonadati</taxon>
        <taxon>Campylobacterota</taxon>
        <taxon>Epsilonproteobacteria</taxon>
        <taxon>Campylobacterales</taxon>
        <taxon>Campylobacteraceae</taxon>
        <taxon>Campylobacter</taxon>
    </lineage>
</organism>
<proteinExistence type="predicted"/>
<accession>A0A2P8R0R1</accession>
<dbReference type="InterPro" id="IPR003148">
    <property type="entry name" value="RCK_N"/>
</dbReference>
<dbReference type="PROSITE" id="PS51201">
    <property type="entry name" value="RCK_N"/>
    <property type="match status" value="1"/>
</dbReference>
<dbReference type="Pfam" id="PF02254">
    <property type="entry name" value="TrkA_N"/>
    <property type="match status" value="1"/>
</dbReference>
<evidence type="ECO:0000313" key="3">
    <source>
        <dbReference type="Proteomes" id="UP000240535"/>
    </source>
</evidence>
<protein>
    <submittedName>
        <fullName evidence="2">Potassium transporter TrkA</fullName>
    </submittedName>
</protein>
<dbReference type="PANTHER" id="PTHR43833:SF7">
    <property type="entry name" value="KTR SYSTEM POTASSIUM UPTAKE PROTEIN C"/>
    <property type="match status" value="1"/>
</dbReference>
<feature type="domain" description="RCK N-terminal" evidence="1">
    <location>
        <begin position="1"/>
        <end position="117"/>
    </location>
</feature>
<dbReference type="SUPFAM" id="SSF116726">
    <property type="entry name" value="TrkA C-terminal domain-like"/>
    <property type="match status" value="1"/>
</dbReference>
<dbReference type="RefSeq" id="WP_106871634.1">
    <property type="nucleotide sequence ID" value="NZ_CP053841.1"/>
</dbReference>
<keyword evidence="3" id="KW-1185">Reference proteome</keyword>
<dbReference type="EMBL" id="PDHH01000004">
    <property type="protein sequence ID" value="PSM52079.1"/>
    <property type="molecule type" value="Genomic_DNA"/>
</dbReference>
<dbReference type="InterPro" id="IPR036721">
    <property type="entry name" value="RCK_C_sf"/>
</dbReference>
<dbReference type="Gene3D" id="3.40.50.720">
    <property type="entry name" value="NAD(P)-binding Rossmann-like Domain"/>
    <property type="match status" value="1"/>
</dbReference>
<gene>
    <name evidence="2" type="ORF">CQ405_05855</name>
</gene>
<evidence type="ECO:0000313" key="2">
    <source>
        <dbReference type="EMBL" id="PSM52079.1"/>
    </source>
</evidence>
<dbReference type="SUPFAM" id="SSF51735">
    <property type="entry name" value="NAD(P)-binding Rossmann-fold domains"/>
    <property type="match status" value="1"/>
</dbReference>
<dbReference type="PANTHER" id="PTHR43833">
    <property type="entry name" value="POTASSIUM CHANNEL PROTEIN 2-RELATED-RELATED"/>
    <property type="match status" value="1"/>
</dbReference>
<dbReference type="AlphaFoldDB" id="A0A2P8R0R1"/>
<reference evidence="3" key="1">
    <citation type="submission" date="2017-10" db="EMBL/GenBank/DDBJ databases">
        <title>Campylobacter species from seals.</title>
        <authorList>
            <person name="Gilbert M.J."/>
            <person name="Zomer A.L."/>
            <person name="Timmerman A.J."/>
            <person name="Duim B."/>
            <person name="Wagenaar J.A."/>
        </authorList>
    </citation>
    <scope>NUCLEOTIDE SEQUENCE [LARGE SCALE GENOMIC DNA]</scope>
    <source>
        <strain evidence="3">17S00004-5</strain>
    </source>
</reference>
<dbReference type="InterPro" id="IPR036291">
    <property type="entry name" value="NAD(P)-bd_dom_sf"/>
</dbReference>
<dbReference type="OrthoDB" id="9776294at2"/>
<dbReference type="Proteomes" id="UP000240535">
    <property type="component" value="Unassembled WGS sequence"/>
</dbReference>
<dbReference type="InterPro" id="IPR050721">
    <property type="entry name" value="Trk_Ktr_HKT_K-transport"/>
</dbReference>
<dbReference type="GO" id="GO:0006813">
    <property type="term" value="P:potassium ion transport"/>
    <property type="evidence" value="ECO:0007669"/>
    <property type="project" value="InterPro"/>
</dbReference>